<dbReference type="GO" id="GO:0008835">
    <property type="term" value="F:diaminohydroxyphosphoribosylaminopyrimidine deaminase activity"/>
    <property type="evidence" value="ECO:0007669"/>
    <property type="project" value="UniProtKB-EC"/>
</dbReference>
<dbReference type="InterPro" id="IPR002734">
    <property type="entry name" value="RibDG_C"/>
</dbReference>
<keyword evidence="15" id="KW-1185">Reference proteome</keyword>
<dbReference type="SUPFAM" id="SSF53927">
    <property type="entry name" value="Cytidine deaminase-like"/>
    <property type="match status" value="1"/>
</dbReference>
<dbReference type="Gene3D" id="3.40.140.10">
    <property type="entry name" value="Cytidine Deaminase, domain 2"/>
    <property type="match status" value="1"/>
</dbReference>
<accession>A0ABV4AEB8</accession>
<gene>
    <name evidence="14" type="primary">ribD</name>
    <name evidence="14" type="ORF">AB5I84_02705</name>
</gene>
<evidence type="ECO:0000256" key="2">
    <source>
        <dbReference type="ARBA" id="ARBA00004882"/>
    </source>
</evidence>
<dbReference type="InterPro" id="IPR024072">
    <property type="entry name" value="DHFR-like_dom_sf"/>
</dbReference>
<evidence type="ECO:0000256" key="8">
    <source>
        <dbReference type="ARBA" id="ARBA00022833"/>
    </source>
</evidence>
<keyword evidence="8 12" id="KW-0862">Zinc</keyword>
<evidence type="ECO:0000256" key="1">
    <source>
        <dbReference type="ARBA" id="ARBA00002151"/>
    </source>
</evidence>
<evidence type="ECO:0000256" key="12">
    <source>
        <dbReference type="PIRNR" id="PIRNR006769"/>
    </source>
</evidence>
<evidence type="ECO:0000256" key="10">
    <source>
        <dbReference type="ARBA" id="ARBA00023002"/>
    </source>
</evidence>
<comment type="cofactor">
    <cofactor evidence="12">
        <name>Zn(2+)</name>
        <dbReference type="ChEBI" id="CHEBI:29105"/>
    </cofactor>
    <text evidence="12">Binds 1 zinc ion.</text>
</comment>
<dbReference type="Pfam" id="PF01872">
    <property type="entry name" value="RibD_C"/>
    <property type="match status" value="1"/>
</dbReference>
<dbReference type="PANTHER" id="PTHR38011">
    <property type="entry name" value="DIHYDROFOLATE REDUCTASE FAMILY PROTEIN (AFU_ORTHOLOGUE AFUA_8G06820)"/>
    <property type="match status" value="1"/>
</dbReference>
<dbReference type="EC" id="1.1.1.193" evidence="12"/>
<dbReference type="InterPro" id="IPR016192">
    <property type="entry name" value="APOBEC/CMP_deaminase_Zn-bd"/>
</dbReference>
<comment type="catalytic activity">
    <reaction evidence="12">
        <text>2,5-diamino-6-hydroxy-4-(5-phosphoribosylamino)-pyrimidine + H2O + H(+) = 5-amino-6-(5-phospho-D-ribosylamino)uracil + NH4(+)</text>
        <dbReference type="Rhea" id="RHEA:21868"/>
        <dbReference type="ChEBI" id="CHEBI:15377"/>
        <dbReference type="ChEBI" id="CHEBI:15378"/>
        <dbReference type="ChEBI" id="CHEBI:28938"/>
        <dbReference type="ChEBI" id="CHEBI:58453"/>
        <dbReference type="ChEBI" id="CHEBI:58614"/>
        <dbReference type="EC" id="3.5.4.26"/>
    </reaction>
</comment>
<dbReference type="InterPro" id="IPR050765">
    <property type="entry name" value="Riboflavin_Biosynth_HTPR"/>
</dbReference>
<evidence type="ECO:0000256" key="5">
    <source>
        <dbReference type="ARBA" id="ARBA00007417"/>
    </source>
</evidence>
<dbReference type="InterPro" id="IPR004794">
    <property type="entry name" value="Eubact_RibD"/>
</dbReference>
<dbReference type="InterPro" id="IPR011549">
    <property type="entry name" value="RibD_C"/>
</dbReference>
<keyword evidence="7 12" id="KW-0479">Metal-binding</keyword>
<protein>
    <recommendedName>
        <fullName evidence="12">Riboflavin biosynthesis protein RibD</fullName>
    </recommendedName>
    <domain>
        <recommendedName>
            <fullName evidence="12">Diaminohydroxyphosphoribosylaminopyrimidine deaminase</fullName>
            <shortName evidence="12">DRAP deaminase</shortName>
            <ecNumber evidence="12">3.5.4.26</ecNumber>
        </recommendedName>
        <alternativeName>
            <fullName evidence="12">Riboflavin-specific deaminase</fullName>
        </alternativeName>
    </domain>
    <domain>
        <recommendedName>
            <fullName evidence="12">5-amino-6-(5-phosphoribosylamino)uracil reductase</fullName>
            <ecNumber evidence="12">1.1.1.193</ecNumber>
        </recommendedName>
        <alternativeName>
            <fullName evidence="12">HTP reductase</fullName>
        </alternativeName>
    </domain>
</protein>
<dbReference type="InterPro" id="IPR002125">
    <property type="entry name" value="CMP_dCMP_dom"/>
</dbReference>
<dbReference type="Gene3D" id="3.40.430.10">
    <property type="entry name" value="Dihydrofolate Reductase, subunit A"/>
    <property type="match status" value="1"/>
</dbReference>
<evidence type="ECO:0000256" key="3">
    <source>
        <dbReference type="ARBA" id="ARBA00004910"/>
    </source>
</evidence>
<keyword evidence="6 12" id="KW-0686">Riboflavin biosynthesis</keyword>
<dbReference type="EMBL" id="JBGCUO010000001">
    <property type="protein sequence ID" value="MEY1661054.1"/>
    <property type="molecule type" value="Genomic_DNA"/>
</dbReference>
<name>A0ABV4AEB8_9GAMM</name>
<dbReference type="Proteomes" id="UP001562065">
    <property type="component" value="Unassembled WGS sequence"/>
</dbReference>
<comment type="pathway">
    <text evidence="2 12">Cofactor biosynthesis; riboflavin biosynthesis; 5-amino-6-(D-ribitylamino)uracil from GTP: step 2/4.</text>
</comment>
<keyword evidence="10 12" id="KW-0560">Oxidoreductase</keyword>
<dbReference type="PIRSF" id="PIRSF006769">
    <property type="entry name" value="RibD"/>
    <property type="match status" value="1"/>
</dbReference>
<evidence type="ECO:0000313" key="15">
    <source>
        <dbReference type="Proteomes" id="UP001562065"/>
    </source>
</evidence>
<dbReference type="Pfam" id="PF00383">
    <property type="entry name" value="dCMP_cyt_deam_1"/>
    <property type="match status" value="1"/>
</dbReference>
<dbReference type="PROSITE" id="PS51747">
    <property type="entry name" value="CYT_DCMP_DEAMINASES_2"/>
    <property type="match status" value="1"/>
</dbReference>
<evidence type="ECO:0000313" key="14">
    <source>
        <dbReference type="EMBL" id="MEY1661054.1"/>
    </source>
</evidence>
<dbReference type="EC" id="3.5.4.26" evidence="12"/>
<evidence type="ECO:0000256" key="6">
    <source>
        <dbReference type="ARBA" id="ARBA00022619"/>
    </source>
</evidence>
<dbReference type="NCBIfam" id="TIGR00227">
    <property type="entry name" value="ribD_Cterm"/>
    <property type="match status" value="1"/>
</dbReference>
<dbReference type="CDD" id="cd01284">
    <property type="entry name" value="Riboflavin_deaminase-reductase"/>
    <property type="match status" value="1"/>
</dbReference>
<comment type="function">
    <text evidence="1 12">Converts 2,5-diamino-6-(ribosylamino)-4(3h)-pyrimidinone 5'-phosphate into 5-amino-6-(ribosylamino)-2,4(1h,3h)-pyrimidinedione 5'-phosphate.</text>
</comment>
<dbReference type="PROSITE" id="PS00903">
    <property type="entry name" value="CYT_DCMP_DEAMINASES_1"/>
    <property type="match status" value="1"/>
</dbReference>
<keyword evidence="9 12" id="KW-0521">NADP</keyword>
<dbReference type="RefSeq" id="WP_369454292.1">
    <property type="nucleotide sequence ID" value="NZ_JBGCUO010000001.1"/>
</dbReference>
<dbReference type="PANTHER" id="PTHR38011:SF7">
    <property type="entry name" value="2,5-DIAMINO-6-RIBOSYLAMINO-4(3H)-PYRIMIDINONE 5'-PHOSPHATE REDUCTASE"/>
    <property type="match status" value="1"/>
</dbReference>
<dbReference type="SUPFAM" id="SSF53597">
    <property type="entry name" value="Dihydrofolate reductase-like"/>
    <property type="match status" value="1"/>
</dbReference>
<reference evidence="14 15" key="1">
    <citation type="submission" date="2024-07" db="EMBL/GenBank/DDBJ databases">
        <authorList>
            <person name="Ren Q."/>
        </authorList>
    </citation>
    <scope>NUCLEOTIDE SEQUENCE [LARGE SCALE GENOMIC DNA]</scope>
    <source>
        <strain evidence="14 15">REN37</strain>
    </source>
</reference>
<organism evidence="14 15">
    <name type="scientific">Isoalcanivorax beigongshangi</name>
    <dbReference type="NCBI Taxonomy" id="3238810"/>
    <lineage>
        <taxon>Bacteria</taxon>
        <taxon>Pseudomonadati</taxon>
        <taxon>Pseudomonadota</taxon>
        <taxon>Gammaproteobacteria</taxon>
        <taxon>Oceanospirillales</taxon>
        <taxon>Alcanivoracaceae</taxon>
        <taxon>Isoalcanivorax</taxon>
    </lineage>
</organism>
<comment type="catalytic activity">
    <reaction evidence="12">
        <text>5-amino-6-(5-phospho-D-ribitylamino)uracil + NADP(+) = 5-amino-6-(5-phospho-D-ribosylamino)uracil + NADPH + H(+)</text>
        <dbReference type="Rhea" id="RHEA:17845"/>
        <dbReference type="ChEBI" id="CHEBI:15378"/>
        <dbReference type="ChEBI" id="CHEBI:57783"/>
        <dbReference type="ChEBI" id="CHEBI:58349"/>
        <dbReference type="ChEBI" id="CHEBI:58421"/>
        <dbReference type="ChEBI" id="CHEBI:58453"/>
        <dbReference type="EC" id="1.1.1.193"/>
    </reaction>
</comment>
<evidence type="ECO:0000256" key="9">
    <source>
        <dbReference type="ARBA" id="ARBA00022857"/>
    </source>
</evidence>
<keyword evidence="11" id="KW-0511">Multifunctional enzyme</keyword>
<evidence type="ECO:0000259" key="13">
    <source>
        <dbReference type="PROSITE" id="PS51747"/>
    </source>
</evidence>
<evidence type="ECO:0000256" key="7">
    <source>
        <dbReference type="ARBA" id="ARBA00022723"/>
    </source>
</evidence>
<dbReference type="GO" id="GO:0008703">
    <property type="term" value="F:5-amino-6-(5-phosphoribosylamino)uracil reductase activity"/>
    <property type="evidence" value="ECO:0007669"/>
    <property type="project" value="UniProtKB-EC"/>
</dbReference>
<comment type="similarity">
    <text evidence="5 12">In the C-terminal section; belongs to the HTP reductase family.</text>
</comment>
<evidence type="ECO:0000256" key="11">
    <source>
        <dbReference type="ARBA" id="ARBA00023268"/>
    </source>
</evidence>
<comment type="pathway">
    <text evidence="3 12">Cofactor biosynthesis; riboflavin biosynthesis; 5-amino-6-(D-ribitylamino)uracil from GTP: step 3/4.</text>
</comment>
<keyword evidence="12 14" id="KW-0378">Hydrolase</keyword>
<proteinExistence type="inferred from homology"/>
<comment type="similarity">
    <text evidence="4 12">In the N-terminal section; belongs to the cytidine and deoxycytidylate deaminase family.</text>
</comment>
<dbReference type="NCBIfam" id="TIGR00326">
    <property type="entry name" value="eubact_ribD"/>
    <property type="match status" value="1"/>
</dbReference>
<evidence type="ECO:0000256" key="4">
    <source>
        <dbReference type="ARBA" id="ARBA00005259"/>
    </source>
</evidence>
<sequence>MAFTAADHTHMARALELAQRGLYTTDPNPRVGCVLVRDGLVVGEGWHVRAGEPHAERHALANAGTAARGADCYVTLEPCSHTGRTGPCADALVDAGVARVLVAMQDPNPQVAGQGLARLRAAGIEVAVGLLESQARALNLGFAQRMAGGRPWVRLKMAISVDGRTAMASGESQWITGPAAREDVQRLRARSSAIVTGVGTVKYDRPSLTVRPETWAHSDYGDAPLRAPLRVVLDRRLETPTDTPLLQQPAPCLILCDDDAAAAPLRAAGAEVLAADSSPAAVLTLLAQRGCNEVLVEAGAGVAGAFLAAGCVDELVVYMAPTLLGAGARPLARWELTHMAQQQRLVLRDLRALGDDLRLTYDVVPAP</sequence>
<feature type="domain" description="CMP/dCMP-type deaminase" evidence="13">
    <location>
        <begin position="5"/>
        <end position="127"/>
    </location>
</feature>
<comment type="caution">
    <text evidence="14">The sequence shown here is derived from an EMBL/GenBank/DDBJ whole genome shotgun (WGS) entry which is preliminary data.</text>
</comment>
<dbReference type="InterPro" id="IPR016193">
    <property type="entry name" value="Cytidine_deaminase-like"/>
</dbReference>